<dbReference type="Proteomes" id="UP001499951">
    <property type="component" value="Unassembled WGS sequence"/>
</dbReference>
<comment type="caution">
    <text evidence="1">The sequence shown here is derived from an EMBL/GenBank/DDBJ whole genome shotgun (WGS) entry which is preliminary data.</text>
</comment>
<keyword evidence="2" id="KW-1185">Reference proteome</keyword>
<name>A0ABN1F433_9PROT</name>
<sequence length="110" mass="12654">MEITAEAMIHLPEGELLETYRKSLRLYAEKKFARDTERGRIAWQGARFFVTCKGGVTERQMALEASEDFAKRNQQVREMTLDLDLLKADVDVLALAFRVRGTAPFEKTEQ</sequence>
<evidence type="ECO:0000313" key="1">
    <source>
        <dbReference type="EMBL" id="GAA0581874.1"/>
    </source>
</evidence>
<gene>
    <name evidence="1" type="ORF">GCM10008942_33460</name>
</gene>
<dbReference type="RefSeq" id="WP_166935180.1">
    <property type="nucleotide sequence ID" value="NZ_BAAADD010000009.1"/>
</dbReference>
<evidence type="ECO:0000313" key="2">
    <source>
        <dbReference type="Proteomes" id="UP001499951"/>
    </source>
</evidence>
<accession>A0ABN1F433</accession>
<organism evidence="1 2">
    <name type="scientific">Rhizomicrobium electricum</name>
    <dbReference type="NCBI Taxonomy" id="480070"/>
    <lineage>
        <taxon>Bacteria</taxon>
        <taxon>Pseudomonadati</taxon>
        <taxon>Pseudomonadota</taxon>
        <taxon>Alphaproteobacteria</taxon>
        <taxon>Micropepsales</taxon>
        <taxon>Micropepsaceae</taxon>
        <taxon>Rhizomicrobium</taxon>
    </lineage>
</organism>
<reference evidence="1 2" key="1">
    <citation type="journal article" date="2019" name="Int. J. Syst. Evol. Microbiol.">
        <title>The Global Catalogue of Microorganisms (GCM) 10K type strain sequencing project: providing services to taxonomists for standard genome sequencing and annotation.</title>
        <authorList>
            <consortium name="The Broad Institute Genomics Platform"/>
            <consortium name="The Broad Institute Genome Sequencing Center for Infectious Disease"/>
            <person name="Wu L."/>
            <person name="Ma J."/>
        </authorList>
    </citation>
    <scope>NUCLEOTIDE SEQUENCE [LARGE SCALE GENOMIC DNA]</scope>
    <source>
        <strain evidence="1 2">JCM 15089</strain>
    </source>
</reference>
<proteinExistence type="predicted"/>
<dbReference type="EMBL" id="BAAADD010000009">
    <property type="protein sequence ID" value="GAA0581874.1"/>
    <property type="molecule type" value="Genomic_DNA"/>
</dbReference>
<protein>
    <submittedName>
        <fullName evidence="1">Uncharacterized protein</fullName>
    </submittedName>
</protein>